<evidence type="ECO:0000313" key="2">
    <source>
        <dbReference type="EMBL" id="DAD71777.1"/>
    </source>
</evidence>
<evidence type="ECO:0000256" key="1">
    <source>
        <dbReference type="SAM" id="Phobius"/>
    </source>
</evidence>
<dbReference type="EMBL" id="BK015887">
    <property type="protein sequence ID" value="DAD71777.1"/>
    <property type="molecule type" value="Genomic_DNA"/>
</dbReference>
<keyword evidence="1" id="KW-0472">Membrane</keyword>
<sequence>MENILSWLTLIISALSTLCTLILSWVLFKKEQNKTYLKERYELVIFPIFNLLEKHLYKKEITSEIKQAVEKCEKIIANNSLIAGGKLTYVFSLPLNKINFQSISKLVDKEYDECCSNLGIPLRPIDKKMYTYQTRNIRVLILWLTKYSMPIFVVFLLGVILLFASKYFFNG</sequence>
<organism evidence="2">
    <name type="scientific">Siphoviridae sp. cto6l14</name>
    <dbReference type="NCBI Taxonomy" id="2827590"/>
    <lineage>
        <taxon>Viruses</taxon>
        <taxon>Duplodnaviria</taxon>
        <taxon>Heunggongvirae</taxon>
        <taxon>Uroviricota</taxon>
        <taxon>Caudoviricetes</taxon>
    </lineage>
</organism>
<proteinExistence type="predicted"/>
<accession>A0A8S5LP49</accession>
<feature type="transmembrane region" description="Helical" evidence="1">
    <location>
        <begin position="147"/>
        <end position="169"/>
    </location>
</feature>
<protein>
    <submittedName>
        <fullName evidence="2">Uncharacterized protein</fullName>
    </submittedName>
</protein>
<reference evidence="2" key="1">
    <citation type="journal article" date="2021" name="Proc. Natl. Acad. Sci. U.S.A.">
        <title>A Catalog of Tens of Thousands of Viruses from Human Metagenomes Reveals Hidden Associations with Chronic Diseases.</title>
        <authorList>
            <person name="Tisza M.J."/>
            <person name="Buck C.B."/>
        </authorList>
    </citation>
    <scope>NUCLEOTIDE SEQUENCE</scope>
    <source>
        <strain evidence="2">Cto6l14</strain>
    </source>
</reference>
<keyword evidence="1" id="KW-1133">Transmembrane helix</keyword>
<feature type="transmembrane region" description="Helical" evidence="1">
    <location>
        <begin position="6"/>
        <end position="28"/>
    </location>
</feature>
<name>A0A8S5LP49_9CAUD</name>
<keyword evidence="1" id="KW-0812">Transmembrane</keyword>